<gene>
    <name evidence="1" type="ORF">Scep_022075</name>
</gene>
<name>A0AAP0F4N4_9MAGN</name>
<dbReference type="Proteomes" id="UP001419268">
    <property type="component" value="Unassembled WGS sequence"/>
</dbReference>
<accession>A0AAP0F4N4</accession>
<dbReference type="EMBL" id="JBBNAG010000009">
    <property type="protein sequence ID" value="KAK9105231.1"/>
    <property type="molecule type" value="Genomic_DNA"/>
</dbReference>
<sequence length="128" mass="13602">MPGFASRTDQPPALEWEGEALGWYISSNVLVPLLLVSQVNRPKRASTAPSPAPNLQPASLSFGFGLFVVPPLSGESGFGSIGRSAAAAGVGRVFGEFGFGFFDHSLPVVFWDRDLKIESHEIEGVLSV</sequence>
<protein>
    <submittedName>
        <fullName evidence="1">Uncharacterized protein</fullName>
    </submittedName>
</protein>
<organism evidence="1 2">
    <name type="scientific">Stephania cephalantha</name>
    <dbReference type="NCBI Taxonomy" id="152367"/>
    <lineage>
        <taxon>Eukaryota</taxon>
        <taxon>Viridiplantae</taxon>
        <taxon>Streptophyta</taxon>
        <taxon>Embryophyta</taxon>
        <taxon>Tracheophyta</taxon>
        <taxon>Spermatophyta</taxon>
        <taxon>Magnoliopsida</taxon>
        <taxon>Ranunculales</taxon>
        <taxon>Menispermaceae</taxon>
        <taxon>Menispermoideae</taxon>
        <taxon>Cissampelideae</taxon>
        <taxon>Stephania</taxon>
    </lineage>
</organism>
<evidence type="ECO:0000313" key="2">
    <source>
        <dbReference type="Proteomes" id="UP001419268"/>
    </source>
</evidence>
<dbReference type="AlphaFoldDB" id="A0AAP0F4N4"/>
<evidence type="ECO:0000313" key="1">
    <source>
        <dbReference type="EMBL" id="KAK9105231.1"/>
    </source>
</evidence>
<proteinExistence type="predicted"/>
<keyword evidence="2" id="KW-1185">Reference proteome</keyword>
<reference evidence="1 2" key="1">
    <citation type="submission" date="2024-01" db="EMBL/GenBank/DDBJ databases">
        <title>Genome assemblies of Stephania.</title>
        <authorList>
            <person name="Yang L."/>
        </authorList>
    </citation>
    <scope>NUCLEOTIDE SEQUENCE [LARGE SCALE GENOMIC DNA]</scope>
    <source>
        <strain evidence="1">JXDWG</strain>
        <tissue evidence="1">Leaf</tissue>
    </source>
</reference>
<comment type="caution">
    <text evidence="1">The sequence shown here is derived from an EMBL/GenBank/DDBJ whole genome shotgun (WGS) entry which is preliminary data.</text>
</comment>